<dbReference type="EMBL" id="CABFVA020000002">
    <property type="protein sequence ID" value="VVM04401.1"/>
    <property type="molecule type" value="Genomic_DNA"/>
</dbReference>
<dbReference type="PANTHER" id="PTHR45790:SF3">
    <property type="entry name" value="S-ADENOSYL-L-METHIONINE-DEPENDENT UROPORPHYRINOGEN III METHYLTRANSFERASE, CHLOROPLASTIC"/>
    <property type="match status" value="1"/>
</dbReference>
<dbReference type="InterPro" id="IPR035996">
    <property type="entry name" value="4pyrrol_Methylase_sf"/>
</dbReference>
<dbReference type="Pfam" id="PF00590">
    <property type="entry name" value="TP_methylase"/>
    <property type="match status" value="1"/>
</dbReference>
<dbReference type="GO" id="GO:0019354">
    <property type="term" value="P:siroheme biosynthetic process"/>
    <property type="evidence" value="ECO:0007669"/>
    <property type="project" value="InterPro"/>
</dbReference>
<dbReference type="RefSeq" id="WP_142658954.1">
    <property type="nucleotide sequence ID" value="NZ_CABFVA020000002.1"/>
</dbReference>
<dbReference type="InterPro" id="IPR003043">
    <property type="entry name" value="Uropor_MeTrfase_CS"/>
</dbReference>
<dbReference type="SUPFAM" id="SSF53790">
    <property type="entry name" value="Tetrapyrrole methylase"/>
    <property type="match status" value="1"/>
</dbReference>
<evidence type="ECO:0000313" key="14">
    <source>
        <dbReference type="Proteomes" id="UP000334923"/>
    </source>
</evidence>
<dbReference type="FunFam" id="3.30.950.10:FF:000001">
    <property type="entry name" value="Siroheme synthase"/>
    <property type="match status" value="1"/>
</dbReference>
<dbReference type="PROSITE" id="PS00839">
    <property type="entry name" value="SUMT_1"/>
    <property type="match status" value="1"/>
</dbReference>
<dbReference type="GO" id="GO:0004852">
    <property type="term" value="F:uroporphyrinogen-III synthase activity"/>
    <property type="evidence" value="ECO:0007669"/>
    <property type="project" value="InterPro"/>
</dbReference>
<dbReference type="GO" id="GO:0009236">
    <property type="term" value="P:cobalamin biosynthetic process"/>
    <property type="evidence" value="ECO:0007669"/>
    <property type="project" value="UniProtKB-KW"/>
</dbReference>
<evidence type="ECO:0000256" key="6">
    <source>
        <dbReference type="ARBA" id="ARBA00022691"/>
    </source>
</evidence>
<keyword evidence="6" id="KW-0949">S-adenosyl-L-methionine</keyword>
<protein>
    <recommendedName>
        <fullName evidence="2">uroporphyrinogen-III C-methyltransferase</fullName>
        <ecNumber evidence="2">2.1.1.107</ecNumber>
    </recommendedName>
</protein>
<evidence type="ECO:0000256" key="7">
    <source>
        <dbReference type="ARBA" id="ARBA00023244"/>
    </source>
</evidence>
<evidence type="ECO:0000256" key="10">
    <source>
        <dbReference type="RuleBase" id="RU003960"/>
    </source>
</evidence>
<dbReference type="InterPro" id="IPR006366">
    <property type="entry name" value="CobA/CysG_C"/>
</dbReference>
<dbReference type="FunFam" id="3.40.1010.10:FF:000001">
    <property type="entry name" value="Siroheme synthase"/>
    <property type="match status" value="1"/>
</dbReference>
<dbReference type="NCBIfam" id="TIGR01469">
    <property type="entry name" value="cobA_cysG_Cterm"/>
    <property type="match status" value="1"/>
</dbReference>
<dbReference type="InterPro" id="IPR014777">
    <property type="entry name" value="4pyrrole_Mease_sub1"/>
</dbReference>
<evidence type="ECO:0000256" key="1">
    <source>
        <dbReference type="ARBA" id="ARBA00005879"/>
    </source>
</evidence>
<dbReference type="InterPro" id="IPR014776">
    <property type="entry name" value="4pyrrole_Mease_sub2"/>
</dbReference>
<dbReference type="PROSITE" id="PS00840">
    <property type="entry name" value="SUMT_2"/>
    <property type="match status" value="1"/>
</dbReference>
<dbReference type="Gene3D" id="3.40.1010.10">
    <property type="entry name" value="Cobalt-precorrin-4 Transmethylase, Domain 1"/>
    <property type="match status" value="1"/>
</dbReference>
<dbReference type="InterPro" id="IPR036108">
    <property type="entry name" value="4pyrrol_syn_uPrphyn_synt_sf"/>
</dbReference>
<dbReference type="GO" id="GO:0004851">
    <property type="term" value="F:uroporphyrin-III C-methyltransferase activity"/>
    <property type="evidence" value="ECO:0007669"/>
    <property type="project" value="UniProtKB-EC"/>
</dbReference>
<evidence type="ECO:0000256" key="5">
    <source>
        <dbReference type="ARBA" id="ARBA00022679"/>
    </source>
</evidence>
<comment type="pathway">
    <text evidence="9">Cofactor biosynthesis; adenosylcobalamin biosynthesis; precorrin-2 from uroporphyrinogen III: step 1/1.</text>
</comment>
<dbReference type="Proteomes" id="UP000334923">
    <property type="component" value="Unassembled WGS sequence"/>
</dbReference>
<accession>A0A5E6M4X1</accession>
<dbReference type="InterPro" id="IPR000878">
    <property type="entry name" value="4pyrrol_Mease"/>
</dbReference>
<feature type="domain" description="Tetrapyrrole biosynthesis uroporphyrinogen III synthase" evidence="12">
    <location>
        <begin position="273"/>
        <end position="499"/>
    </location>
</feature>
<evidence type="ECO:0000256" key="8">
    <source>
        <dbReference type="ARBA" id="ARBA00025705"/>
    </source>
</evidence>
<evidence type="ECO:0000259" key="12">
    <source>
        <dbReference type="Pfam" id="PF02602"/>
    </source>
</evidence>
<dbReference type="Gene3D" id="3.40.50.10090">
    <property type="match status" value="2"/>
</dbReference>
<comment type="similarity">
    <text evidence="1 10">Belongs to the precorrin methyltransferase family.</text>
</comment>
<keyword evidence="3" id="KW-0169">Cobalamin biosynthesis</keyword>
<dbReference type="CDD" id="cd06578">
    <property type="entry name" value="HemD"/>
    <property type="match status" value="1"/>
</dbReference>
<keyword evidence="5 10" id="KW-0808">Transferase</keyword>
<dbReference type="InterPro" id="IPR050161">
    <property type="entry name" value="Siro_Cobalamin_biosynth"/>
</dbReference>
<reference evidence="13 14" key="1">
    <citation type="submission" date="2019-09" db="EMBL/GenBank/DDBJ databases">
        <authorList>
            <person name="Cremers G."/>
        </authorList>
    </citation>
    <scope>NUCLEOTIDE SEQUENCE [LARGE SCALE GENOMIC DNA]</scope>
    <source>
        <strain evidence="13">4A</strain>
    </source>
</reference>
<organism evidence="13 14">
    <name type="scientific">Methylacidimicrobium tartarophylax</name>
    <dbReference type="NCBI Taxonomy" id="1041768"/>
    <lineage>
        <taxon>Bacteria</taxon>
        <taxon>Pseudomonadati</taxon>
        <taxon>Verrucomicrobiota</taxon>
        <taxon>Methylacidimicrobium</taxon>
    </lineage>
</organism>
<dbReference type="Pfam" id="PF02602">
    <property type="entry name" value="HEM4"/>
    <property type="match status" value="1"/>
</dbReference>
<gene>
    <name evidence="13" type="primary">cobA-hemD</name>
    <name evidence="13" type="ORF">MAMT_00064</name>
</gene>
<dbReference type="SUPFAM" id="SSF69618">
    <property type="entry name" value="HemD-like"/>
    <property type="match status" value="1"/>
</dbReference>
<dbReference type="InterPro" id="IPR003754">
    <property type="entry name" value="4pyrrol_synth_uPrphyn_synth"/>
</dbReference>
<dbReference type="NCBIfam" id="NF004790">
    <property type="entry name" value="PRK06136.1"/>
    <property type="match status" value="1"/>
</dbReference>
<proteinExistence type="inferred from homology"/>
<name>A0A5E6M4X1_9BACT</name>
<comment type="pathway">
    <text evidence="8">Porphyrin-containing compound metabolism; siroheme biosynthesis; precorrin-2 from uroporphyrinogen III: step 1/1.</text>
</comment>
<keyword evidence="4 10" id="KW-0489">Methyltransferase</keyword>
<evidence type="ECO:0000256" key="3">
    <source>
        <dbReference type="ARBA" id="ARBA00022573"/>
    </source>
</evidence>
<dbReference type="PANTHER" id="PTHR45790">
    <property type="entry name" value="SIROHEME SYNTHASE-RELATED"/>
    <property type="match status" value="1"/>
</dbReference>
<evidence type="ECO:0000256" key="9">
    <source>
        <dbReference type="ARBA" id="ARBA00060548"/>
    </source>
</evidence>
<keyword evidence="14" id="KW-1185">Reference proteome</keyword>
<dbReference type="GO" id="GO:0032259">
    <property type="term" value="P:methylation"/>
    <property type="evidence" value="ECO:0007669"/>
    <property type="project" value="UniProtKB-KW"/>
</dbReference>
<evidence type="ECO:0000256" key="4">
    <source>
        <dbReference type="ARBA" id="ARBA00022603"/>
    </source>
</evidence>
<dbReference type="OrthoDB" id="9815856at2"/>
<keyword evidence="7" id="KW-0627">Porphyrin biosynthesis</keyword>
<evidence type="ECO:0000259" key="11">
    <source>
        <dbReference type="Pfam" id="PF00590"/>
    </source>
</evidence>
<dbReference type="AlphaFoldDB" id="A0A5E6M4X1"/>
<sequence length="509" mass="54436">MSAGKLQGKVYLVGAGPGDPGLLTLRARDLLAVADYVFYDALSASELLQWANAKAQIVFVGKSSGRQAFSQREIEALLVRRALEGARVVRLKGGDPLLFGRGGEEGEALAAAGIPFEVVPGVSSALGAPAYAGIPLTHRGIASEVTIATGHEDPMKPEASVDWAALGGLKGTKVILMGTERLAEICQRLLEGGVQEECPVAAIRWGTTGRQEVRECTLREAASGEFSAHSPSVIVVGEVVKLRNRLSWREELPLFGQRVVVTRTRSESSCLGKRLRELGADVLEIPTIRIVPRPLRDSQRDLIRRLAADFSWVILTSPVGAGLFLHHVFETAGDLRALGKLRFAAVGKATAAAVARFHLAVDRVPESYTTAALADSFAPEELCGSRICLARSALGNKELPASFRRLGAHVEEWVLYDTEPEMGDRTGARGRFLEEGAHWILFASSSAAENWQKLDLRPGKGASSPQALSIGPVTTQALQRLGVVVAAEASEHSIDGLVACLLGLARKEQ</sequence>
<dbReference type="Gene3D" id="3.30.950.10">
    <property type="entry name" value="Methyltransferase, Cobalt-precorrin-4 Transmethylase, Domain 2"/>
    <property type="match status" value="1"/>
</dbReference>
<evidence type="ECO:0000313" key="13">
    <source>
        <dbReference type="EMBL" id="VVM04401.1"/>
    </source>
</evidence>
<evidence type="ECO:0000256" key="2">
    <source>
        <dbReference type="ARBA" id="ARBA00012162"/>
    </source>
</evidence>
<feature type="domain" description="Tetrapyrrole methylase" evidence="11">
    <location>
        <begin position="9"/>
        <end position="221"/>
    </location>
</feature>
<dbReference type="EC" id="2.1.1.107" evidence="2"/>
<dbReference type="CDD" id="cd11642">
    <property type="entry name" value="SUMT"/>
    <property type="match status" value="1"/>
</dbReference>